<evidence type="ECO:0000256" key="1">
    <source>
        <dbReference type="ARBA" id="ARBA00000374"/>
    </source>
</evidence>
<sequence length="245" mass="28357">MIAKVFRTVFNSVQTLTSSRMNLLSTAEATLQLAALQERCILVDSYDKSIGDATKKECHIVNPDGQVLLHRAFSVFLFNNKGELLLQKRSASKVTFPNHYTNTCCSHPLFEISGETEEHDAIGIRRAARRRLNYELGIPLSQISISDFVYLTRIHYFAVESEWGEHEIDYVLFIQKDNLKLDPNPDEISELCWISQSEINNFVKNLNAPLTPWFKLILEHKLPEWWNNLHSLKKLQDHNTIQRFV</sequence>
<dbReference type="UniPathway" id="UPA00059">
    <property type="reaction ID" value="UER00104"/>
</dbReference>
<keyword evidence="9" id="KW-0756">Sterol biosynthesis</keyword>
<dbReference type="CDD" id="cd02885">
    <property type="entry name" value="NUDIX_IPP_Isomerase"/>
    <property type="match status" value="1"/>
</dbReference>
<dbReference type="PANTHER" id="PTHR10885:SF0">
    <property type="entry name" value="ISOPENTENYL-DIPHOSPHATE DELTA-ISOMERASE"/>
    <property type="match status" value="1"/>
</dbReference>
<evidence type="ECO:0000256" key="5">
    <source>
        <dbReference type="ARBA" id="ARBA00007579"/>
    </source>
</evidence>
<dbReference type="FunFam" id="3.90.79.10:FF:000012">
    <property type="entry name" value="Isopentenyl-diphosphate Delta-isomerase 1"/>
    <property type="match status" value="1"/>
</dbReference>
<dbReference type="PIRSF" id="PIRSF018427">
    <property type="entry name" value="Isopntndiph_ism"/>
    <property type="match status" value="1"/>
</dbReference>
<evidence type="ECO:0000256" key="11">
    <source>
        <dbReference type="ARBA" id="ARBA00022955"/>
    </source>
</evidence>
<comment type="function">
    <text evidence="3">Catalyzes the 1,3-allylic rearrangement of the homoallylic substrate isopentenyl (IPP) to its highly electrophilic allylic isomer, dimethylallyl diphosphate (DMAPP).</text>
</comment>
<dbReference type="GO" id="GO:0050992">
    <property type="term" value="P:dimethylallyl diphosphate biosynthetic process"/>
    <property type="evidence" value="ECO:0007669"/>
    <property type="project" value="UniProtKB-UniPathway"/>
</dbReference>
<dbReference type="STRING" id="94128.A0A2A3E5A3"/>
<dbReference type="GO" id="GO:0009240">
    <property type="term" value="P:isopentenyl diphosphate biosynthetic process"/>
    <property type="evidence" value="ECO:0007669"/>
    <property type="project" value="TreeGrafter"/>
</dbReference>
<evidence type="ECO:0000256" key="14">
    <source>
        <dbReference type="ARBA" id="ARBA00023235"/>
    </source>
</evidence>
<dbReference type="PANTHER" id="PTHR10885">
    <property type="entry name" value="ISOPENTENYL-DIPHOSPHATE DELTA-ISOMERASE"/>
    <property type="match status" value="1"/>
</dbReference>
<comment type="similarity">
    <text evidence="5">Belongs to the IPP isomerase type 1 family.</text>
</comment>
<keyword evidence="17" id="KW-1185">Reference proteome</keyword>
<keyword evidence="9" id="KW-0152">Cholesterol biosynthesis</keyword>
<evidence type="ECO:0000259" key="15">
    <source>
        <dbReference type="PROSITE" id="PS51462"/>
    </source>
</evidence>
<dbReference type="GO" id="GO:0046872">
    <property type="term" value="F:metal ion binding"/>
    <property type="evidence" value="ECO:0007669"/>
    <property type="project" value="UniProtKB-KW"/>
</dbReference>
<evidence type="ECO:0000256" key="13">
    <source>
        <dbReference type="ARBA" id="ARBA00023229"/>
    </source>
</evidence>
<evidence type="ECO:0000256" key="12">
    <source>
        <dbReference type="ARBA" id="ARBA00023098"/>
    </source>
</evidence>
<dbReference type="SUPFAM" id="SSF55811">
    <property type="entry name" value="Nudix"/>
    <property type="match status" value="1"/>
</dbReference>
<evidence type="ECO:0000256" key="10">
    <source>
        <dbReference type="ARBA" id="ARBA00022842"/>
    </source>
</evidence>
<dbReference type="EC" id="5.3.3.2" evidence="6"/>
<evidence type="ECO:0000313" key="17">
    <source>
        <dbReference type="Proteomes" id="UP000242457"/>
    </source>
</evidence>
<keyword evidence="9" id="KW-1207">Sterol metabolism</keyword>
<keyword evidence="10" id="KW-0460">Magnesium</keyword>
<dbReference type="GO" id="GO:0004452">
    <property type="term" value="F:isopentenyl-diphosphate delta-isomerase activity"/>
    <property type="evidence" value="ECO:0007669"/>
    <property type="project" value="UniProtKB-EC"/>
</dbReference>
<comment type="catalytic activity">
    <reaction evidence="1">
        <text>isopentenyl diphosphate = dimethylallyl diphosphate</text>
        <dbReference type="Rhea" id="RHEA:23284"/>
        <dbReference type="ChEBI" id="CHEBI:57623"/>
        <dbReference type="ChEBI" id="CHEBI:128769"/>
        <dbReference type="EC" id="5.3.3.2"/>
    </reaction>
</comment>
<dbReference type="Pfam" id="PF00293">
    <property type="entry name" value="NUDIX"/>
    <property type="match status" value="1"/>
</dbReference>
<keyword evidence="8" id="KW-0479">Metal-binding</keyword>
<evidence type="ECO:0000256" key="9">
    <source>
        <dbReference type="ARBA" id="ARBA00022778"/>
    </source>
</evidence>
<gene>
    <name evidence="16" type="ORF">APICC_01342</name>
</gene>
<organism evidence="16 17">
    <name type="scientific">Apis cerana cerana</name>
    <name type="common">Oriental honeybee</name>
    <dbReference type="NCBI Taxonomy" id="94128"/>
    <lineage>
        <taxon>Eukaryota</taxon>
        <taxon>Metazoa</taxon>
        <taxon>Ecdysozoa</taxon>
        <taxon>Arthropoda</taxon>
        <taxon>Hexapoda</taxon>
        <taxon>Insecta</taxon>
        <taxon>Pterygota</taxon>
        <taxon>Neoptera</taxon>
        <taxon>Endopterygota</taxon>
        <taxon>Hymenoptera</taxon>
        <taxon>Apocrita</taxon>
        <taxon>Aculeata</taxon>
        <taxon>Apoidea</taxon>
        <taxon>Anthophila</taxon>
        <taxon>Apidae</taxon>
        <taxon>Apis</taxon>
    </lineage>
</organism>
<reference evidence="16 17" key="1">
    <citation type="submission" date="2014-07" db="EMBL/GenBank/DDBJ databases">
        <title>Genomic and transcriptomic analysis on Apis cerana provide comprehensive insights into honey bee biology.</title>
        <authorList>
            <person name="Diao Q."/>
            <person name="Sun L."/>
            <person name="Zheng H."/>
            <person name="Zheng H."/>
            <person name="Xu S."/>
            <person name="Wang S."/>
            <person name="Zeng Z."/>
            <person name="Hu F."/>
            <person name="Su S."/>
            <person name="Wu J."/>
        </authorList>
    </citation>
    <scope>NUCLEOTIDE SEQUENCE [LARGE SCALE GENOMIC DNA]</scope>
    <source>
        <tissue evidence="16">Pupae without intestine</tissue>
    </source>
</reference>
<evidence type="ECO:0000256" key="3">
    <source>
        <dbReference type="ARBA" id="ARBA00003951"/>
    </source>
</evidence>
<dbReference type="PROSITE" id="PS51462">
    <property type="entry name" value="NUDIX"/>
    <property type="match status" value="1"/>
</dbReference>
<comment type="pathway">
    <text evidence="4">Isoprenoid biosynthesis; dimethylallyl diphosphate biosynthesis; dimethylallyl diphosphate from isopentenyl diphosphate: step 1/1.</text>
</comment>
<dbReference type="AlphaFoldDB" id="A0A2A3E5A3"/>
<feature type="domain" description="Nudix hydrolase" evidence="15">
    <location>
        <begin position="68"/>
        <end position="216"/>
    </location>
</feature>
<keyword evidence="11" id="KW-0752">Steroid biosynthesis</keyword>
<dbReference type="NCBIfam" id="TIGR02150">
    <property type="entry name" value="IPP_isom_1"/>
    <property type="match status" value="1"/>
</dbReference>
<proteinExistence type="inferred from homology"/>
<evidence type="ECO:0000313" key="16">
    <source>
        <dbReference type="EMBL" id="PBC26436.1"/>
    </source>
</evidence>
<dbReference type="EMBL" id="KZ288387">
    <property type="protein sequence ID" value="PBC26436.1"/>
    <property type="molecule type" value="Genomic_DNA"/>
</dbReference>
<dbReference type="GO" id="GO:0006695">
    <property type="term" value="P:cholesterol biosynthetic process"/>
    <property type="evidence" value="ECO:0007669"/>
    <property type="project" value="UniProtKB-KW"/>
</dbReference>
<dbReference type="Gene3D" id="3.90.79.10">
    <property type="entry name" value="Nucleoside Triphosphate Pyrophosphohydrolase"/>
    <property type="match status" value="1"/>
</dbReference>
<keyword evidence="9" id="KW-0153">Cholesterol metabolism</keyword>
<protein>
    <recommendedName>
        <fullName evidence="6">isopentenyl-diphosphate Delta-isomerase</fullName>
        <ecNumber evidence="6">5.3.3.2</ecNumber>
    </recommendedName>
</protein>
<keyword evidence="9" id="KW-0753">Steroid metabolism</keyword>
<dbReference type="GO" id="GO:0005737">
    <property type="term" value="C:cytoplasm"/>
    <property type="evidence" value="ECO:0007669"/>
    <property type="project" value="TreeGrafter"/>
</dbReference>
<comment type="cofactor">
    <cofactor evidence="2">
        <name>Mg(2+)</name>
        <dbReference type="ChEBI" id="CHEBI:18420"/>
    </cofactor>
</comment>
<evidence type="ECO:0000256" key="4">
    <source>
        <dbReference type="ARBA" id="ARBA00004826"/>
    </source>
</evidence>
<keyword evidence="12" id="KW-0443">Lipid metabolism</keyword>
<dbReference type="InterPro" id="IPR015797">
    <property type="entry name" value="NUDIX_hydrolase-like_dom_sf"/>
</dbReference>
<keyword evidence="13" id="KW-0414">Isoprene biosynthesis</keyword>
<keyword evidence="7" id="KW-0444">Lipid biosynthesis</keyword>
<keyword evidence="14 16" id="KW-0413">Isomerase</keyword>
<evidence type="ECO:0000256" key="7">
    <source>
        <dbReference type="ARBA" id="ARBA00022516"/>
    </source>
</evidence>
<dbReference type="InterPro" id="IPR000086">
    <property type="entry name" value="NUDIX_hydrolase_dom"/>
</dbReference>
<accession>A0A2A3E5A3</accession>
<evidence type="ECO:0000256" key="6">
    <source>
        <dbReference type="ARBA" id="ARBA00012057"/>
    </source>
</evidence>
<dbReference type="InterPro" id="IPR011876">
    <property type="entry name" value="IsopentenylPP_isomerase_typ1"/>
</dbReference>
<dbReference type="Proteomes" id="UP000242457">
    <property type="component" value="Unassembled WGS sequence"/>
</dbReference>
<evidence type="ECO:0000256" key="2">
    <source>
        <dbReference type="ARBA" id="ARBA00001946"/>
    </source>
</evidence>
<dbReference type="OrthoDB" id="510307at2759"/>
<name>A0A2A3E5A3_APICC</name>
<evidence type="ECO:0000256" key="8">
    <source>
        <dbReference type="ARBA" id="ARBA00022723"/>
    </source>
</evidence>